<organism evidence="2 3">
    <name type="scientific">Symbiodinium microadriaticum</name>
    <name type="common">Dinoflagellate</name>
    <name type="synonym">Zooxanthella microadriatica</name>
    <dbReference type="NCBI Taxonomy" id="2951"/>
    <lineage>
        <taxon>Eukaryota</taxon>
        <taxon>Sar</taxon>
        <taxon>Alveolata</taxon>
        <taxon>Dinophyceae</taxon>
        <taxon>Suessiales</taxon>
        <taxon>Symbiodiniaceae</taxon>
        <taxon>Symbiodinium</taxon>
    </lineage>
</organism>
<evidence type="ECO:0000313" key="2">
    <source>
        <dbReference type="EMBL" id="OLQ14321.1"/>
    </source>
</evidence>
<accession>A0A1Q9F3S3</accession>
<gene>
    <name evidence="2" type="ORF">AK812_SmicGene1475</name>
</gene>
<protein>
    <submittedName>
        <fullName evidence="2">Uncharacterized protein</fullName>
    </submittedName>
</protein>
<keyword evidence="3" id="KW-1185">Reference proteome</keyword>
<dbReference type="AlphaFoldDB" id="A0A1Q9F3S3"/>
<comment type="caution">
    <text evidence="2">The sequence shown here is derived from an EMBL/GenBank/DDBJ whole genome shotgun (WGS) entry which is preliminary data.</text>
</comment>
<evidence type="ECO:0000256" key="1">
    <source>
        <dbReference type="SAM" id="MobiDB-lite"/>
    </source>
</evidence>
<proteinExistence type="predicted"/>
<reference evidence="2 3" key="1">
    <citation type="submission" date="2016-02" db="EMBL/GenBank/DDBJ databases">
        <title>Genome analysis of coral dinoflagellate symbionts highlights evolutionary adaptations to a symbiotic lifestyle.</title>
        <authorList>
            <person name="Aranda M."/>
            <person name="Li Y."/>
            <person name="Liew Y.J."/>
            <person name="Baumgarten S."/>
            <person name="Simakov O."/>
            <person name="Wilson M."/>
            <person name="Piel J."/>
            <person name="Ashoor H."/>
            <person name="Bougouffa S."/>
            <person name="Bajic V.B."/>
            <person name="Ryu T."/>
            <person name="Ravasi T."/>
            <person name="Bayer T."/>
            <person name="Micklem G."/>
            <person name="Kim H."/>
            <person name="Bhak J."/>
            <person name="Lajeunesse T.C."/>
            <person name="Voolstra C.R."/>
        </authorList>
    </citation>
    <scope>NUCLEOTIDE SEQUENCE [LARGE SCALE GENOMIC DNA]</scope>
    <source>
        <strain evidence="2 3">CCMP2467</strain>
    </source>
</reference>
<dbReference type="Proteomes" id="UP000186817">
    <property type="component" value="Unassembled WGS sequence"/>
</dbReference>
<evidence type="ECO:0000313" key="3">
    <source>
        <dbReference type="Proteomes" id="UP000186817"/>
    </source>
</evidence>
<dbReference type="EMBL" id="LSRX01000016">
    <property type="protein sequence ID" value="OLQ14321.1"/>
    <property type="molecule type" value="Genomic_DNA"/>
</dbReference>
<sequence length="72" mass="8150">MLCEWQRFRGAAGHRLPLPKDPEFALGPLPRRRGRNARPLAANAPAAAHSEAVFPDLFTQRHESRIPLLEDR</sequence>
<feature type="region of interest" description="Disordered" evidence="1">
    <location>
        <begin position="22"/>
        <end position="45"/>
    </location>
</feature>
<name>A0A1Q9F3S3_SYMMI</name>